<accession>Q9G8X1</accession>
<dbReference type="GO" id="GO:0015986">
    <property type="term" value="P:proton motive force-driven ATP synthesis"/>
    <property type="evidence" value="ECO:0007669"/>
    <property type="project" value="InterPro"/>
</dbReference>
<keyword evidence="5" id="KW-0406">Ion transport</keyword>
<evidence type="ECO:0000256" key="6">
    <source>
        <dbReference type="ARBA" id="ARBA00023128"/>
    </source>
</evidence>
<dbReference type="Pfam" id="PF05405">
    <property type="entry name" value="Mt_ATP-synt_B"/>
    <property type="match status" value="1"/>
</dbReference>
<reference evidence="9" key="1">
    <citation type="submission" date="2000-07" db="EMBL/GenBank/DDBJ databases">
        <title>Algae with secondary chloroplasts have mitochondria that originate from the host.</title>
        <authorList>
            <person name="Burger G."/>
            <person name="Lang B.F."/>
            <person name="Maier U.G."/>
            <person name="McFadden G.I."/>
            <person name="Gray W.M.M.W."/>
        </authorList>
    </citation>
    <scope>NUCLEOTIDE SEQUENCE</scope>
</reference>
<gene>
    <name evidence="9" type="primary">ymf39</name>
</gene>
<keyword evidence="2" id="KW-0813">Transport</keyword>
<evidence type="ECO:0000256" key="7">
    <source>
        <dbReference type="ARBA" id="ARBA00023136"/>
    </source>
</evidence>
<keyword evidence="8" id="KW-0812">Transmembrane</keyword>
<dbReference type="GeneID" id="801189"/>
<name>Q9G8X1_RHDSA</name>
<keyword evidence="8" id="KW-1133">Transmembrane helix</keyword>
<dbReference type="GO" id="GO:0015078">
    <property type="term" value="F:proton transmembrane transporter activity"/>
    <property type="evidence" value="ECO:0007669"/>
    <property type="project" value="InterPro"/>
</dbReference>
<organism evidence="9">
    <name type="scientific">Rhodomonas salina</name>
    <name type="common">Pyrenomonas salina</name>
    <dbReference type="NCBI Taxonomy" id="3034"/>
    <lineage>
        <taxon>Eukaryota</taxon>
        <taxon>Cryptophyceae</taxon>
        <taxon>Pyrenomonadales</taxon>
        <taxon>Pyrenomonadaceae</taxon>
        <taxon>Rhodomonas</taxon>
    </lineage>
</organism>
<evidence type="ECO:0000256" key="4">
    <source>
        <dbReference type="ARBA" id="ARBA00022781"/>
    </source>
</evidence>
<evidence type="ECO:0000256" key="8">
    <source>
        <dbReference type="SAM" id="Phobius"/>
    </source>
</evidence>
<keyword evidence="6 9" id="KW-0496">Mitochondrion</keyword>
<dbReference type="GO" id="GO:0031966">
    <property type="term" value="C:mitochondrial membrane"/>
    <property type="evidence" value="ECO:0007669"/>
    <property type="project" value="UniProtKB-SubCell"/>
</dbReference>
<proteinExistence type="predicted"/>
<sequence length="184" mass="22141">MNYSLIFQFSLLIFVFISKEFIVFNEEVLVLLSFFIFIFLVINYGKDSINESLNSKLEEIKNEFDFYKNLQKQTISYLINYHKKQVLLVNNVKKILEFSKLELKIVENYFNILGRNKTKLNFEDKLKKIVNCESQKNVFIQDFYLSNLNNFFITKYGTLLKFEIFNKSIRRNIILRSLDNFKNL</sequence>
<keyword evidence="3" id="KW-0138">CF(0)</keyword>
<comment type="subcellular location">
    <subcellularLocation>
        <location evidence="1">Mitochondrion membrane</location>
    </subcellularLocation>
</comment>
<dbReference type="RefSeq" id="NP_066455.1">
    <property type="nucleotide sequence ID" value="NC_002572.1"/>
</dbReference>
<evidence type="ECO:0000256" key="3">
    <source>
        <dbReference type="ARBA" id="ARBA00022547"/>
    </source>
</evidence>
<feature type="transmembrane region" description="Helical" evidence="8">
    <location>
        <begin position="28"/>
        <end position="45"/>
    </location>
</feature>
<evidence type="ECO:0000313" key="9">
    <source>
        <dbReference type="EMBL" id="AAG17726.1"/>
    </source>
</evidence>
<protein>
    <submittedName>
        <fullName evidence="9">Uncharacterized protein ymf39</fullName>
    </submittedName>
</protein>
<keyword evidence="4" id="KW-0375">Hydrogen ion transport</keyword>
<keyword evidence="7 8" id="KW-0472">Membrane</keyword>
<evidence type="ECO:0000256" key="1">
    <source>
        <dbReference type="ARBA" id="ARBA00004325"/>
    </source>
</evidence>
<dbReference type="InterPro" id="IPR008688">
    <property type="entry name" value="ATP_synth_Bsub_B/MI25"/>
</dbReference>
<dbReference type="EMBL" id="AF288090">
    <property type="protein sequence ID" value="AAG17726.1"/>
    <property type="molecule type" value="Genomic_DNA"/>
</dbReference>
<dbReference type="GO" id="GO:0045259">
    <property type="term" value="C:proton-transporting ATP synthase complex"/>
    <property type="evidence" value="ECO:0007669"/>
    <property type="project" value="UniProtKB-KW"/>
</dbReference>
<evidence type="ECO:0000256" key="2">
    <source>
        <dbReference type="ARBA" id="ARBA00022448"/>
    </source>
</evidence>
<geneLocation type="mitochondrion" evidence="9"/>
<evidence type="ECO:0000256" key="5">
    <source>
        <dbReference type="ARBA" id="ARBA00023065"/>
    </source>
</evidence>
<dbReference type="AlphaFoldDB" id="Q9G8X1"/>